<dbReference type="InterPro" id="IPR010722">
    <property type="entry name" value="BATS_dom"/>
</dbReference>
<evidence type="ECO:0000256" key="14">
    <source>
        <dbReference type="PIRSR" id="PIRSR001619-1"/>
    </source>
</evidence>
<dbReference type="NCBIfam" id="TIGR00433">
    <property type="entry name" value="bioB"/>
    <property type="match status" value="1"/>
</dbReference>
<gene>
    <name evidence="13" type="primary">bioB</name>
    <name evidence="16" type="ORF">HELGO_WM336</name>
</gene>
<feature type="binding site" evidence="13 14">
    <location>
        <position position="31"/>
    </location>
    <ligand>
        <name>[4Fe-4S] cluster</name>
        <dbReference type="ChEBI" id="CHEBI:49883"/>
        <note>4Fe-4S-S-AdoMet</note>
    </ligand>
</feature>
<keyword evidence="6 13" id="KW-0949">S-adenosyl-L-methionine</keyword>
<evidence type="ECO:0000256" key="2">
    <source>
        <dbReference type="ARBA" id="ARBA00010765"/>
    </source>
</evidence>
<comment type="cofactor">
    <cofactor evidence="13">
        <name>[2Fe-2S] cluster</name>
        <dbReference type="ChEBI" id="CHEBI:190135"/>
    </cofactor>
    <text evidence="13">Binds 1 [2Fe-2S] cluster. The cluster is coordinated with 3 cysteines and 1 arginine.</text>
</comment>
<dbReference type="NCBIfam" id="NF006308">
    <property type="entry name" value="PRK08508.1"/>
    <property type="match status" value="1"/>
</dbReference>
<dbReference type="GO" id="GO:0051539">
    <property type="term" value="F:4 iron, 4 sulfur cluster binding"/>
    <property type="evidence" value="ECO:0007669"/>
    <property type="project" value="UniProtKB-KW"/>
</dbReference>
<dbReference type="EC" id="2.8.1.6" evidence="3 13"/>
<evidence type="ECO:0000256" key="13">
    <source>
        <dbReference type="HAMAP-Rule" id="MF_01694"/>
    </source>
</evidence>
<comment type="catalytic activity">
    <reaction evidence="12 13">
        <text>(4R,5S)-dethiobiotin + (sulfur carrier)-SH + 2 reduced [2Fe-2S]-[ferredoxin] + 2 S-adenosyl-L-methionine = (sulfur carrier)-H + biotin + 2 5'-deoxyadenosine + 2 L-methionine + 2 oxidized [2Fe-2S]-[ferredoxin]</text>
        <dbReference type="Rhea" id="RHEA:22060"/>
        <dbReference type="Rhea" id="RHEA-COMP:10000"/>
        <dbReference type="Rhea" id="RHEA-COMP:10001"/>
        <dbReference type="Rhea" id="RHEA-COMP:14737"/>
        <dbReference type="Rhea" id="RHEA-COMP:14739"/>
        <dbReference type="ChEBI" id="CHEBI:17319"/>
        <dbReference type="ChEBI" id="CHEBI:29917"/>
        <dbReference type="ChEBI" id="CHEBI:33737"/>
        <dbReference type="ChEBI" id="CHEBI:33738"/>
        <dbReference type="ChEBI" id="CHEBI:57586"/>
        <dbReference type="ChEBI" id="CHEBI:57844"/>
        <dbReference type="ChEBI" id="CHEBI:59789"/>
        <dbReference type="ChEBI" id="CHEBI:64428"/>
        <dbReference type="ChEBI" id="CHEBI:149473"/>
        <dbReference type="EC" id="2.8.1.6"/>
    </reaction>
</comment>
<dbReference type="SFLD" id="SFLDS00029">
    <property type="entry name" value="Radical_SAM"/>
    <property type="match status" value="1"/>
</dbReference>
<feature type="binding site" evidence="13 14">
    <location>
        <position position="68"/>
    </location>
    <ligand>
        <name>[2Fe-2S] cluster</name>
        <dbReference type="ChEBI" id="CHEBI:190135"/>
    </ligand>
</feature>
<evidence type="ECO:0000256" key="5">
    <source>
        <dbReference type="ARBA" id="ARBA00022679"/>
    </source>
</evidence>
<evidence type="ECO:0000313" key="16">
    <source>
        <dbReference type="EMBL" id="CAA6812885.1"/>
    </source>
</evidence>
<accession>A0A6S6T3N9</accession>
<dbReference type="UniPathway" id="UPA00078">
    <property type="reaction ID" value="UER00162"/>
</dbReference>
<keyword evidence="10 13" id="KW-0408">Iron</keyword>
<proteinExistence type="inferred from homology"/>
<evidence type="ECO:0000256" key="10">
    <source>
        <dbReference type="ARBA" id="ARBA00023004"/>
    </source>
</evidence>
<dbReference type="CDD" id="cd01335">
    <property type="entry name" value="Radical_SAM"/>
    <property type="match status" value="1"/>
</dbReference>
<comment type="pathway">
    <text evidence="1 13">Cofactor biosynthesis; biotin biosynthesis; biotin from 7,8-diaminononanoate: step 2/2.</text>
</comment>
<dbReference type="InterPro" id="IPR013785">
    <property type="entry name" value="Aldolase_TIM"/>
</dbReference>
<dbReference type="InterPro" id="IPR058240">
    <property type="entry name" value="rSAM_sf"/>
</dbReference>
<evidence type="ECO:0000256" key="9">
    <source>
        <dbReference type="ARBA" id="ARBA00022756"/>
    </source>
</evidence>
<comment type="caution">
    <text evidence="13">Lacks conserved residue(s) required for the propagation of feature annotation.</text>
</comment>
<keyword evidence="5 13" id="KW-0808">Transferase</keyword>
<evidence type="ECO:0000256" key="3">
    <source>
        <dbReference type="ARBA" id="ARBA00012236"/>
    </source>
</evidence>
<evidence type="ECO:0000256" key="8">
    <source>
        <dbReference type="ARBA" id="ARBA00022723"/>
    </source>
</evidence>
<reference evidence="16" key="1">
    <citation type="submission" date="2020-01" db="EMBL/GenBank/DDBJ databases">
        <authorList>
            <person name="Meier V. D."/>
            <person name="Meier V D."/>
        </authorList>
    </citation>
    <scope>NUCLEOTIDE SEQUENCE</scope>
    <source>
        <strain evidence="16">HLG_WM_MAG_01</strain>
    </source>
</reference>
<feature type="domain" description="Radical SAM core" evidence="15">
    <location>
        <begin position="6"/>
        <end position="236"/>
    </location>
</feature>
<dbReference type="SFLD" id="SFLDG01060">
    <property type="entry name" value="BATS_domain_containing"/>
    <property type="match status" value="1"/>
</dbReference>
<dbReference type="SUPFAM" id="SSF102114">
    <property type="entry name" value="Radical SAM enzymes"/>
    <property type="match status" value="1"/>
</dbReference>
<dbReference type="PANTHER" id="PTHR22976">
    <property type="entry name" value="BIOTIN SYNTHASE"/>
    <property type="match status" value="1"/>
</dbReference>
<dbReference type="InterPro" id="IPR024177">
    <property type="entry name" value="Biotin_synthase"/>
</dbReference>
<dbReference type="GO" id="GO:0051537">
    <property type="term" value="F:2 iron, 2 sulfur cluster binding"/>
    <property type="evidence" value="ECO:0007669"/>
    <property type="project" value="UniProtKB-KW"/>
</dbReference>
<dbReference type="PIRSF" id="PIRSF001619">
    <property type="entry name" value="Biotin_synth"/>
    <property type="match status" value="1"/>
</dbReference>
<evidence type="ECO:0000256" key="12">
    <source>
        <dbReference type="ARBA" id="ARBA00051157"/>
    </source>
</evidence>
<keyword evidence="7 13" id="KW-0001">2Fe-2S</keyword>
<dbReference type="Pfam" id="PF06968">
    <property type="entry name" value="BATS"/>
    <property type="match status" value="1"/>
</dbReference>
<dbReference type="Pfam" id="PF04055">
    <property type="entry name" value="Radical_SAM"/>
    <property type="match status" value="1"/>
</dbReference>
<organism evidence="16">
    <name type="scientific">uncultured Sulfurovum sp</name>
    <dbReference type="NCBI Taxonomy" id="269237"/>
    <lineage>
        <taxon>Bacteria</taxon>
        <taxon>Pseudomonadati</taxon>
        <taxon>Campylobacterota</taxon>
        <taxon>Epsilonproteobacteria</taxon>
        <taxon>Campylobacterales</taxon>
        <taxon>Sulfurovaceae</taxon>
        <taxon>Sulfurovum</taxon>
        <taxon>environmental samples</taxon>
    </lineage>
</organism>
<evidence type="ECO:0000256" key="1">
    <source>
        <dbReference type="ARBA" id="ARBA00004942"/>
    </source>
</evidence>
<name>A0A6S6T3N9_9BACT</name>
<comment type="similarity">
    <text evidence="2 13">Belongs to the radical SAM superfamily. Biotin synthase family.</text>
</comment>
<dbReference type="InterPro" id="IPR007197">
    <property type="entry name" value="rSAM"/>
</dbReference>
<evidence type="ECO:0000256" key="4">
    <source>
        <dbReference type="ARBA" id="ARBA00022485"/>
    </source>
</evidence>
<comment type="function">
    <text evidence="13">Catalyzes the conversion of dethiobiotin (DTB) to biotin by the insertion of a sulfur atom into dethiobiotin via a radical-based mechanism.</text>
</comment>
<feature type="binding site" evidence="13 14">
    <location>
        <position position="24"/>
    </location>
    <ligand>
        <name>[4Fe-4S] cluster</name>
        <dbReference type="ChEBI" id="CHEBI:49883"/>
        <note>4Fe-4S-S-AdoMet</note>
    </ligand>
</feature>
<evidence type="ECO:0000259" key="15">
    <source>
        <dbReference type="PROSITE" id="PS51918"/>
    </source>
</evidence>
<evidence type="ECO:0000256" key="7">
    <source>
        <dbReference type="ARBA" id="ARBA00022714"/>
    </source>
</evidence>
<dbReference type="HAMAP" id="MF_01694">
    <property type="entry name" value="BioB"/>
    <property type="match status" value="1"/>
</dbReference>
<evidence type="ECO:0000256" key="6">
    <source>
        <dbReference type="ARBA" id="ARBA00022691"/>
    </source>
</evidence>
<dbReference type="GO" id="GO:0009102">
    <property type="term" value="P:biotin biosynthetic process"/>
    <property type="evidence" value="ECO:0007669"/>
    <property type="project" value="UniProtKB-UniRule"/>
</dbReference>
<comment type="cofactor">
    <cofactor evidence="13 14">
        <name>[4Fe-4S] cluster</name>
        <dbReference type="ChEBI" id="CHEBI:49883"/>
    </cofactor>
    <text evidence="13 14">Binds 1 [4Fe-4S] cluster. The cluster is coordinated with 3 cysteines and an exchangeable S-adenosyl-L-methionine.</text>
</comment>
<keyword evidence="4 13" id="KW-0004">4Fe-4S</keyword>
<dbReference type="InterPro" id="IPR002684">
    <property type="entry name" value="Biotin_synth/BioAB"/>
</dbReference>
<keyword evidence="8 13" id="KW-0479">Metal-binding</keyword>
<keyword evidence="9 13" id="KW-0093">Biotin biosynthesis</keyword>
<keyword evidence="11 13" id="KW-0411">Iron-sulfur</keyword>
<protein>
    <recommendedName>
        <fullName evidence="3 13">Biotin synthase</fullName>
        <ecNumber evidence="3 13">2.8.1.6</ecNumber>
    </recommendedName>
</protein>
<dbReference type="GO" id="GO:0004076">
    <property type="term" value="F:biotin synthase activity"/>
    <property type="evidence" value="ECO:0007669"/>
    <property type="project" value="UniProtKB-UniRule"/>
</dbReference>
<dbReference type="SMART" id="SM00729">
    <property type="entry name" value="Elp3"/>
    <property type="match status" value="1"/>
</dbReference>
<sequence>MTKKLSRKKEIFLCAINNILSGTCAEDCKFCTQSVRYNADIERYKFKEISQIVEEAKIAKSNGALGYCLVTANKGLDDKKTDFVARAAQAVKAKVHDLNLIACNGTASKEQLSYLKKHGIDSYNHNLETSERYYADICSTHPWSERYETCENVKSAGLALCSGGIFGMGETHEDRESLLSSIASLSPESTPLNFYHPNPALPIKTANITFDEAVQIIQKARTLLGEGRLLMVAGGRELLFNGKEKEMFDAGANSMVIGNYLTTEGLLPHKDKSMLAKLGYEIATSCDTL</sequence>
<feature type="binding site" evidence="13 14">
    <location>
        <position position="161"/>
    </location>
    <ligand>
        <name>[2Fe-2S] cluster</name>
        <dbReference type="ChEBI" id="CHEBI:190135"/>
    </ligand>
</feature>
<feature type="binding site" evidence="13 14">
    <location>
        <position position="28"/>
    </location>
    <ligand>
        <name>[4Fe-4S] cluster</name>
        <dbReference type="ChEBI" id="CHEBI:49883"/>
        <note>4Fe-4S-S-AdoMet</note>
    </ligand>
</feature>
<dbReference type="InterPro" id="IPR006638">
    <property type="entry name" value="Elp3/MiaA/NifB-like_rSAM"/>
</dbReference>
<dbReference type="EMBL" id="CACVAS010000058">
    <property type="protein sequence ID" value="CAA6812885.1"/>
    <property type="molecule type" value="Genomic_DNA"/>
</dbReference>
<comment type="subunit">
    <text evidence="13">Homodimer.</text>
</comment>
<comment type="cofactor">
    <cofactor evidence="14">
        <name>[2Fe-2S] cluster</name>
        <dbReference type="ChEBI" id="CHEBI:190135"/>
    </cofactor>
    <text evidence="14">Binds 1 [2Fe-2S] cluster. The cluster is coordinated with 3 cysteines and 1 arginine.</text>
</comment>
<dbReference type="SFLD" id="SFLDG01278">
    <property type="entry name" value="biotin_synthase_like"/>
    <property type="match status" value="1"/>
</dbReference>
<dbReference type="GO" id="GO:0005506">
    <property type="term" value="F:iron ion binding"/>
    <property type="evidence" value="ECO:0007669"/>
    <property type="project" value="UniProtKB-UniRule"/>
</dbReference>
<dbReference type="SMART" id="SM00876">
    <property type="entry name" value="BATS"/>
    <property type="match status" value="1"/>
</dbReference>
<dbReference type="AlphaFoldDB" id="A0A6S6T3N9"/>
<dbReference type="PANTHER" id="PTHR22976:SF2">
    <property type="entry name" value="BIOTIN SYNTHASE, MITOCHONDRIAL"/>
    <property type="match status" value="1"/>
</dbReference>
<evidence type="ECO:0000256" key="11">
    <source>
        <dbReference type="ARBA" id="ARBA00023014"/>
    </source>
</evidence>
<dbReference type="PROSITE" id="PS51918">
    <property type="entry name" value="RADICAL_SAM"/>
    <property type="match status" value="1"/>
</dbReference>
<dbReference type="Gene3D" id="3.20.20.70">
    <property type="entry name" value="Aldolase class I"/>
    <property type="match status" value="1"/>
</dbReference>